<feature type="domain" description="Glycosyl hydrolases family 2 sugar binding" evidence="6">
    <location>
        <begin position="83"/>
        <end position="193"/>
    </location>
</feature>
<name>A0A7K1XW42_9SPHI</name>
<dbReference type="InterPro" id="IPR051913">
    <property type="entry name" value="GH2_Domain-Containing"/>
</dbReference>
<dbReference type="AlphaFoldDB" id="A0A7K1XW42"/>
<dbReference type="PRINTS" id="PR00132">
    <property type="entry name" value="GLHYDRLASE2"/>
</dbReference>
<keyword evidence="2" id="KW-0378">Hydrolase</keyword>
<dbReference type="InterPro" id="IPR006101">
    <property type="entry name" value="Glyco_hydro_2"/>
</dbReference>
<dbReference type="Gene3D" id="3.20.20.80">
    <property type="entry name" value="Glycosidases"/>
    <property type="match status" value="1"/>
</dbReference>
<dbReference type="GO" id="GO:0005975">
    <property type="term" value="P:carbohydrate metabolic process"/>
    <property type="evidence" value="ECO:0007669"/>
    <property type="project" value="InterPro"/>
</dbReference>
<organism evidence="9 10">
    <name type="scientific">Hufsiella ginkgonis</name>
    <dbReference type="NCBI Taxonomy" id="2695274"/>
    <lineage>
        <taxon>Bacteria</taxon>
        <taxon>Pseudomonadati</taxon>
        <taxon>Bacteroidota</taxon>
        <taxon>Sphingobacteriia</taxon>
        <taxon>Sphingobacteriales</taxon>
        <taxon>Sphingobacteriaceae</taxon>
        <taxon>Hufsiella</taxon>
    </lineage>
</organism>
<dbReference type="Pfam" id="PF02837">
    <property type="entry name" value="Glyco_hydro_2_N"/>
    <property type="match status" value="1"/>
</dbReference>
<dbReference type="Gene3D" id="2.60.120.430">
    <property type="entry name" value="Galactose-binding lectin"/>
    <property type="match status" value="1"/>
</dbReference>
<dbReference type="InterPro" id="IPR006103">
    <property type="entry name" value="Glyco_hydro_2_cat"/>
</dbReference>
<accession>A0A7K1XW42</accession>
<evidence type="ECO:0000256" key="1">
    <source>
        <dbReference type="ARBA" id="ARBA00007401"/>
    </source>
</evidence>
<evidence type="ECO:0000259" key="6">
    <source>
        <dbReference type="Pfam" id="PF02837"/>
    </source>
</evidence>
<dbReference type="InterPro" id="IPR013783">
    <property type="entry name" value="Ig-like_fold"/>
</dbReference>
<dbReference type="SUPFAM" id="SSF49785">
    <property type="entry name" value="Galactose-binding domain-like"/>
    <property type="match status" value="2"/>
</dbReference>
<dbReference type="InterPro" id="IPR036156">
    <property type="entry name" value="Beta-gal/glucu_dom_sf"/>
</dbReference>
<dbReference type="GO" id="GO:0004553">
    <property type="term" value="F:hydrolase activity, hydrolyzing O-glycosyl compounds"/>
    <property type="evidence" value="ECO:0007669"/>
    <property type="project" value="InterPro"/>
</dbReference>
<dbReference type="SUPFAM" id="SSF51445">
    <property type="entry name" value="(Trans)glycosidases"/>
    <property type="match status" value="1"/>
</dbReference>
<dbReference type="InterPro" id="IPR032311">
    <property type="entry name" value="DUF4982"/>
</dbReference>
<dbReference type="Gene3D" id="2.60.40.10">
    <property type="entry name" value="Immunoglobulins"/>
    <property type="match status" value="2"/>
</dbReference>
<evidence type="ECO:0000259" key="8">
    <source>
        <dbReference type="Pfam" id="PF16355"/>
    </source>
</evidence>
<dbReference type="InterPro" id="IPR017853">
    <property type="entry name" value="GH"/>
</dbReference>
<dbReference type="SUPFAM" id="SSF49303">
    <property type="entry name" value="beta-Galactosidase/glucuronidase domain"/>
    <property type="match status" value="1"/>
</dbReference>
<sequence length="1185" mass="131693">MDQKLRRGLVLVILIAGIPAAGFSQPLRRDIPLNAGWLTAESSLSAAYKGFETRGFAVRNWTKVTVPHNWDAYGGYRRLRHGNLHGFAWYRKTFTAKAASGRERFFLWFEGVGSYATVYLNGKLVGKHAGGRTSFTLDVTAEIYRDGRSNLLAVFAGHPADIRDLPWVCGGCSEERGFSEGSQPMGIFRPVHLIVTDEVRIEPFGVHAWNNKIPASGPVPLFTETTVRNYGNTNRKLVLRTALKDADGKTLAMQVSPAKRIPGSTSYQFKGQVTVRNPHLWSLEDPHLYQLVSEIVENGKVIDRLSTLYGIRWISWPDVQGTAQKQFLLNGKPVFINGIAEYEHMIGKSHAFDAAEVRSRVMQIKAAGFNAFRDAHQPHNLRYQAYWDKLGILSWTQMAAHIWYDTPAFRANFKNLLTEWVKERRNSPSVILWGLENESTLPEDFAKECTQLIRQLDPTASSQRKVTTCNGGKGTDWDVPQNWTGTYGGNPADYANDVKRQVLIGEYGAWRTADLHTEGPFNAAGALSEDRMARLIEQKIRLAESVKDSVAGQYFWLFNSHDNPGRVQGGEGKREIDRVGPVNYKGLLTPWEEPLDVYYLFRSNYAPKTTQPMVYIVSHTWPDRWTTTGEKDSLVVYSNCDEVELFNDVGQQSLGKRSRGAIGNHFQWDDAMIRYNVLYAVGYVNGKAAAKDYIVLNHLPEAPGFKKLLSGAKPITAPEPGYHYLYRVNCGGPDYTDTQGNTWLADRPRSGNSTWGSSSWAKNYPGTPSFFASQRRTSDPIQGTADWKLFQDFRYGLDQLRFDFPVPDGNYRVELYFTEPWLGTGGGMDCTGWRLFDVAVNEKTVICDLDIWKESGHDGALKKVINAHVTGGVLTIHFPGAKAGQALISAIAVASLKPVAAAPPSSGVFEATPAHPAIMPPGWTVRSWLDTGEHPYTDSVIAFSDLPPYLYGAEWVRKPFNDLPLTPGFLLADTADVFVGIDRGEKALPDWLKSFEDTGDKITTSENGGRKFMVFKKRFDAGSTVSIPSAGTVSAGNYLVAAIPAARMQPAYDLKPVKTYKATDGLLTGNGIAKEHLMDKERVVFKKAAGDQLIWTITTGVADIYSLTIKYHNPLEKPMKAKISVISKDGTVILKDEPLEFLSTKSGKWNYLTTNTGSMVNAGQYKIILTAEDAAGLFIDTLDVQ</sequence>
<dbReference type="PANTHER" id="PTHR42732">
    <property type="entry name" value="BETA-GALACTOSIDASE"/>
    <property type="match status" value="1"/>
</dbReference>
<comment type="caution">
    <text evidence="9">The sequence shown here is derived from an EMBL/GenBank/DDBJ whole genome shotgun (WGS) entry which is preliminary data.</text>
</comment>
<gene>
    <name evidence="9" type="ORF">GS398_07750</name>
</gene>
<feature type="domain" description="Malectin" evidence="7">
    <location>
        <begin position="725"/>
        <end position="891"/>
    </location>
</feature>
<evidence type="ECO:0000313" key="9">
    <source>
        <dbReference type="EMBL" id="MXV15190.1"/>
    </source>
</evidence>
<dbReference type="InterPro" id="IPR006104">
    <property type="entry name" value="Glyco_hydro_2_N"/>
</dbReference>
<keyword evidence="10" id="KW-1185">Reference proteome</keyword>
<dbReference type="Pfam" id="PF11721">
    <property type="entry name" value="Malectin"/>
    <property type="match status" value="1"/>
</dbReference>
<dbReference type="Gene3D" id="2.60.120.260">
    <property type="entry name" value="Galactose-binding domain-like"/>
    <property type="match status" value="2"/>
</dbReference>
<dbReference type="PANTHER" id="PTHR42732:SF1">
    <property type="entry name" value="BETA-MANNOSIDASE"/>
    <property type="match status" value="1"/>
</dbReference>
<protein>
    <submittedName>
        <fullName evidence="9">DUF4982 domain-containing protein</fullName>
    </submittedName>
</protein>
<evidence type="ECO:0000259" key="4">
    <source>
        <dbReference type="Pfam" id="PF00703"/>
    </source>
</evidence>
<evidence type="ECO:0000259" key="7">
    <source>
        <dbReference type="Pfam" id="PF11721"/>
    </source>
</evidence>
<evidence type="ECO:0000256" key="3">
    <source>
        <dbReference type="ARBA" id="ARBA00023295"/>
    </source>
</evidence>
<dbReference type="EMBL" id="WVHS01000002">
    <property type="protein sequence ID" value="MXV15190.1"/>
    <property type="molecule type" value="Genomic_DNA"/>
</dbReference>
<dbReference type="Pfam" id="PF00703">
    <property type="entry name" value="Glyco_hydro_2"/>
    <property type="match status" value="1"/>
</dbReference>
<feature type="domain" description="DUF4982" evidence="8">
    <location>
        <begin position="629"/>
        <end position="689"/>
    </location>
</feature>
<dbReference type="Pfam" id="PF16355">
    <property type="entry name" value="DUF4982"/>
    <property type="match status" value="1"/>
</dbReference>
<dbReference type="InterPro" id="IPR008979">
    <property type="entry name" value="Galactose-bd-like_sf"/>
</dbReference>
<reference evidence="9 10" key="1">
    <citation type="submission" date="2019-11" db="EMBL/GenBank/DDBJ databases">
        <title>Pedobacter sp. HMF7056 Genome sequencing and assembly.</title>
        <authorList>
            <person name="Kang H."/>
            <person name="Kim H."/>
            <person name="Joh K."/>
        </authorList>
    </citation>
    <scope>NUCLEOTIDE SEQUENCE [LARGE SCALE GENOMIC DNA]</scope>
    <source>
        <strain evidence="9 10">HMF7056</strain>
    </source>
</reference>
<feature type="domain" description="Glycoside hydrolase family 2 catalytic" evidence="5">
    <location>
        <begin position="324"/>
        <end position="459"/>
    </location>
</feature>
<feature type="domain" description="Glycoside hydrolase family 2 immunoglobulin-like beta-sandwich" evidence="4">
    <location>
        <begin position="224"/>
        <end position="312"/>
    </location>
</feature>
<keyword evidence="3" id="KW-0326">Glycosidase</keyword>
<proteinExistence type="inferred from homology"/>
<comment type="similarity">
    <text evidence="1">Belongs to the glycosyl hydrolase 2 family.</text>
</comment>
<dbReference type="RefSeq" id="WP_160906201.1">
    <property type="nucleotide sequence ID" value="NZ_WVHS01000002.1"/>
</dbReference>
<evidence type="ECO:0000256" key="2">
    <source>
        <dbReference type="ARBA" id="ARBA00022801"/>
    </source>
</evidence>
<dbReference type="InterPro" id="IPR006102">
    <property type="entry name" value="Ig-like_GH2"/>
</dbReference>
<dbReference type="InterPro" id="IPR021720">
    <property type="entry name" value="Malectin_dom"/>
</dbReference>
<dbReference type="Proteomes" id="UP000451233">
    <property type="component" value="Unassembled WGS sequence"/>
</dbReference>
<dbReference type="Pfam" id="PF02836">
    <property type="entry name" value="Glyco_hydro_2_C"/>
    <property type="match status" value="1"/>
</dbReference>
<evidence type="ECO:0000259" key="5">
    <source>
        <dbReference type="Pfam" id="PF02836"/>
    </source>
</evidence>
<evidence type="ECO:0000313" key="10">
    <source>
        <dbReference type="Proteomes" id="UP000451233"/>
    </source>
</evidence>